<dbReference type="Proteomes" id="UP000589818">
    <property type="component" value="Unassembled WGS sequence"/>
</dbReference>
<sequence length="61" mass="7185">MTGKHEELTRDNSMRLIAQHQRQAACEQVAAVTVTELKTKVRLRHLRKSWSGRHRVRTQHL</sequence>
<reference evidence="1" key="1">
    <citation type="submission" date="2020-08" db="EMBL/GenBank/DDBJ databases">
        <title>Plant associated metagenomes--Microbial community diversity and host control of community assembly across model and emerging plant ecological genomics systems.</title>
        <authorList>
            <person name="Dangl J."/>
        </authorList>
    </citation>
    <scope>NUCLEOTIDE SEQUENCE</scope>
    <source>
        <strain evidence="1">KD5</strain>
    </source>
</reference>
<protein>
    <submittedName>
        <fullName evidence="1">Uncharacterized protein</fullName>
    </submittedName>
</protein>
<accession>A0ACC5MDN1</accession>
<keyword evidence="2" id="KW-1185">Reference proteome</keyword>
<dbReference type="EMBL" id="JACHVR010000001">
    <property type="protein sequence ID" value="MBB2886809.1"/>
    <property type="molecule type" value="Genomic_DNA"/>
</dbReference>
<organism evidence="1 2">
    <name type="scientific">Pseudomonas umsongensis</name>
    <dbReference type="NCBI Taxonomy" id="198618"/>
    <lineage>
        <taxon>Bacteria</taxon>
        <taxon>Pseudomonadati</taxon>
        <taxon>Pseudomonadota</taxon>
        <taxon>Gammaproteobacteria</taxon>
        <taxon>Pseudomonadales</taxon>
        <taxon>Pseudomonadaceae</taxon>
        <taxon>Pseudomonas</taxon>
    </lineage>
</organism>
<evidence type="ECO:0000313" key="1">
    <source>
        <dbReference type="EMBL" id="MBB2886809.1"/>
    </source>
</evidence>
<comment type="caution">
    <text evidence="1">The sequence shown here is derived from an EMBL/GenBank/DDBJ whole genome shotgun (WGS) entry which is preliminary data.</text>
</comment>
<evidence type="ECO:0000313" key="2">
    <source>
        <dbReference type="Proteomes" id="UP000589818"/>
    </source>
</evidence>
<proteinExistence type="predicted"/>
<name>A0ACC5MDN1_9PSED</name>
<gene>
    <name evidence="1" type="ORF">FHR69_002675</name>
</gene>